<evidence type="ECO:0000313" key="2">
    <source>
        <dbReference type="EMBL" id="MBB3728973.1"/>
    </source>
</evidence>
<dbReference type="Pfam" id="PF10990">
    <property type="entry name" value="DUF2809"/>
    <property type="match status" value="1"/>
</dbReference>
<dbReference type="RefSeq" id="WP_183651606.1">
    <property type="nucleotide sequence ID" value="NZ_JACIBV010000001.1"/>
</dbReference>
<evidence type="ECO:0000256" key="1">
    <source>
        <dbReference type="SAM" id="Phobius"/>
    </source>
</evidence>
<feature type="transmembrane region" description="Helical" evidence="1">
    <location>
        <begin position="50"/>
        <end position="68"/>
    </location>
</feature>
<dbReference type="EMBL" id="JACIBV010000001">
    <property type="protein sequence ID" value="MBB3728973.1"/>
    <property type="molecule type" value="Genomic_DNA"/>
</dbReference>
<comment type="caution">
    <text evidence="2">The sequence shown here is derived from an EMBL/GenBank/DDBJ whole genome shotgun (WGS) entry which is preliminary data.</text>
</comment>
<feature type="transmembrane region" description="Helical" evidence="1">
    <location>
        <begin position="30"/>
        <end position="45"/>
    </location>
</feature>
<dbReference type="Proteomes" id="UP000579945">
    <property type="component" value="Unassembled WGS sequence"/>
</dbReference>
<protein>
    <recommendedName>
        <fullName evidence="4">DUF2809 domain-containing protein</fullName>
    </recommendedName>
</protein>
<accession>A0A7W5Y8W9</accession>
<gene>
    <name evidence="2" type="ORF">FHR33_004833</name>
</gene>
<proteinExistence type="predicted"/>
<name>A0A7W5Y8W9_9ACTN</name>
<dbReference type="AlphaFoldDB" id="A0A7W5Y8W9"/>
<reference evidence="2 3" key="1">
    <citation type="submission" date="2020-08" db="EMBL/GenBank/DDBJ databases">
        <title>Sequencing the genomes of 1000 actinobacteria strains.</title>
        <authorList>
            <person name="Klenk H.-P."/>
        </authorList>
    </citation>
    <scope>NUCLEOTIDE SEQUENCE [LARGE SCALE GENOMIC DNA]</scope>
    <source>
        <strain evidence="2 3">DSM 44320</strain>
    </source>
</reference>
<evidence type="ECO:0008006" key="4">
    <source>
        <dbReference type="Google" id="ProtNLM"/>
    </source>
</evidence>
<keyword evidence="1" id="KW-0472">Membrane</keyword>
<keyword evidence="3" id="KW-1185">Reference proteome</keyword>
<dbReference type="InterPro" id="IPR021257">
    <property type="entry name" value="DUF2809"/>
</dbReference>
<keyword evidence="1" id="KW-1133">Transmembrane helix</keyword>
<sequence>MPRSRIAIFAAVTIILGLATRPLSKYAGDAFYTVLLYWVVLFVAPRARPAVAALIALAASWAIEFAQLLDLPRVLAPVLGSTFNPPDLFWYAVGAAGVLAFDLTLRSRSGRKSPAAP</sequence>
<keyword evidence="1" id="KW-0812">Transmembrane</keyword>
<feature type="transmembrane region" description="Helical" evidence="1">
    <location>
        <begin position="88"/>
        <end position="105"/>
    </location>
</feature>
<dbReference type="GeneID" id="95391179"/>
<evidence type="ECO:0000313" key="3">
    <source>
        <dbReference type="Proteomes" id="UP000579945"/>
    </source>
</evidence>
<organism evidence="2 3">
    <name type="scientific">Nonomuraea dietziae</name>
    <dbReference type="NCBI Taxonomy" id="65515"/>
    <lineage>
        <taxon>Bacteria</taxon>
        <taxon>Bacillati</taxon>
        <taxon>Actinomycetota</taxon>
        <taxon>Actinomycetes</taxon>
        <taxon>Streptosporangiales</taxon>
        <taxon>Streptosporangiaceae</taxon>
        <taxon>Nonomuraea</taxon>
    </lineage>
</organism>